<evidence type="ECO:0000313" key="2">
    <source>
        <dbReference type="Proteomes" id="UP000184330"/>
    </source>
</evidence>
<gene>
    <name evidence="1" type="ORF">PAC_11692</name>
</gene>
<protein>
    <submittedName>
        <fullName evidence="1">Uncharacterized protein</fullName>
    </submittedName>
</protein>
<dbReference type="EMBL" id="FJOG01000019">
    <property type="protein sequence ID" value="CZR61795.1"/>
    <property type="molecule type" value="Genomic_DNA"/>
</dbReference>
<dbReference type="AlphaFoldDB" id="A0A1L7X9U0"/>
<name>A0A1L7X9U0_9HELO</name>
<dbReference type="Proteomes" id="UP000184330">
    <property type="component" value="Unassembled WGS sequence"/>
</dbReference>
<keyword evidence="2" id="KW-1185">Reference proteome</keyword>
<sequence length="395" mass="44394">MPASPITLEKLSAIAYAIFARAGFPASKAIEGINMTSGLPTTNSRLPPSLLTLPDELKDNIYRLACKHDGSIIPYLWLPKDSQFAHDSWHSTHHRGESYRNSPPRDEGERLPEVLTAVELLLTCRDTYRIVNGGSIFYQVNHFEFRNPVDMLHYIKSLPTRHRLAIKDIGVLWYSHHSALAFTALSMCSGLRNLTVDITLMAAYFEVPFATDIDKAPGFKQLMALRGLDSVVLTYGIDDAWNLIERVLTKIRHFPVTARNEDYVRFEVAEFEEKISEKLKLERTDNSLPSAAELAQALSFSHVIDRADITATHLPLPPVPPAITVTHLQTNYWQTHDGPWLAPPAVFPAWDIAAPDPDPGVYLVDVDKTLGERLFKRLLLPIWRLLSTLAGRKAT</sequence>
<proteinExistence type="predicted"/>
<dbReference type="OrthoDB" id="3497749at2759"/>
<evidence type="ECO:0000313" key="1">
    <source>
        <dbReference type="EMBL" id="CZR61795.1"/>
    </source>
</evidence>
<accession>A0A1L7X9U0</accession>
<reference evidence="1 2" key="1">
    <citation type="submission" date="2016-03" db="EMBL/GenBank/DDBJ databases">
        <authorList>
            <person name="Ploux O."/>
        </authorList>
    </citation>
    <scope>NUCLEOTIDE SEQUENCE [LARGE SCALE GENOMIC DNA]</scope>
    <source>
        <strain evidence="1 2">UAMH 11012</strain>
    </source>
</reference>
<organism evidence="1 2">
    <name type="scientific">Phialocephala subalpina</name>
    <dbReference type="NCBI Taxonomy" id="576137"/>
    <lineage>
        <taxon>Eukaryota</taxon>
        <taxon>Fungi</taxon>
        <taxon>Dikarya</taxon>
        <taxon>Ascomycota</taxon>
        <taxon>Pezizomycotina</taxon>
        <taxon>Leotiomycetes</taxon>
        <taxon>Helotiales</taxon>
        <taxon>Mollisiaceae</taxon>
        <taxon>Phialocephala</taxon>
        <taxon>Phialocephala fortinii species complex</taxon>
    </lineage>
</organism>
<dbReference type="PANTHER" id="PTHR38790">
    <property type="entry name" value="2EXR DOMAIN-CONTAINING PROTEIN-RELATED"/>
    <property type="match status" value="1"/>
</dbReference>